<feature type="transmembrane region" description="Helical" evidence="6">
    <location>
        <begin position="181"/>
        <end position="200"/>
    </location>
</feature>
<evidence type="ECO:0000256" key="1">
    <source>
        <dbReference type="ARBA" id="ARBA00004141"/>
    </source>
</evidence>
<evidence type="ECO:0000313" key="9">
    <source>
        <dbReference type="Proteomes" id="UP000192223"/>
    </source>
</evidence>
<evidence type="ECO:0000256" key="7">
    <source>
        <dbReference type="SAM" id="SignalP"/>
    </source>
</evidence>
<dbReference type="InterPro" id="IPR053937">
    <property type="entry name" value="GOST_TM"/>
</dbReference>
<organism evidence="9 10">
    <name type="scientific">Agrilus planipennis</name>
    <name type="common">Emerald ash borer</name>
    <name type="synonym">Agrilus marcopoli</name>
    <dbReference type="NCBI Taxonomy" id="224129"/>
    <lineage>
        <taxon>Eukaryota</taxon>
        <taxon>Metazoa</taxon>
        <taxon>Ecdysozoa</taxon>
        <taxon>Arthropoda</taxon>
        <taxon>Hexapoda</taxon>
        <taxon>Insecta</taxon>
        <taxon>Pterygota</taxon>
        <taxon>Neoptera</taxon>
        <taxon>Endopterygota</taxon>
        <taxon>Coleoptera</taxon>
        <taxon>Polyphaga</taxon>
        <taxon>Elateriformia</taxon>
        <taxon>Buprestoidea</taxon>
        <taxon>Buprestidae</taxon>
        <taxon>Agrilinae</taxon>
        <taxon>Agrilus</taxon>
    </lineage>
</organism>
<dbReference type="Proteomes" id="UP000192223">
    <property type="component" value="Unplaced"/>
</dbReference>
<comment type="subcellular location">
    <subcellularLocation>
        <location evidence="1">Membrane</location>
        <topology evidence="1">Multi-pass membrane protein</topology>
    </subcellularLocation>
</comment>
<feature type="transmembrane region" description="Helical" evidence="6">
    <location>
        <begin position="260"/>
        <end position="276"/>
    </location>
</feature>
<name>A0A1W4X995_AGRPL</name>
<dbReference type="GO" id="GO:0042147">
    <property type="term" value="P:retrograde transport, endosome to Golgi"/>
    <property type="evidence" value="ECO:0007669"/>
    <property type="project" value="TreeGrafter"/>
</dbReference>
<keyword evidence="3 7" id="KW-0732">Signal</keyword>
<evidence type="ECO:0000256" key="5">
    <source>
        <dbReference type="ARBA" id="ARBA00023136"/>
    </source>
</evidence>
<dbReference type="RefSeq" id="XP_018329402.1">
    <property type="nucleotide sequence ID" value="XM_018473900.2"/>
</dbReference>
<feature type="chain" id="PRO_5044566951" evidence="7">
    <location>
        <begin position="21"/>
        <end position="505"/>
    </location>
</feature>
<dbReference type="GeneID" id="108739799"/>
<dbReference type="GO" id="GO:0005829">
    <property type="term" value="C:cytosol"/>
    <property type="evidence" value="ECO:0007669"/>
    <property type="project" value="GOC"/>
</dbReference>
<keyword evidence="9" id="KW-1185">Reference proteome</keyword>
<dbReference type="KEGG" id="apln:112906591"/>
<evidence type="ECO:0000256" key="4">
    <source>
        <dbReference type="ARBA" id="ARBA00022989"/>
    </source>
</evidence>
<keyword evidence="2 6" id="KW-0812">Transmembrane</keyword>
<feature type="transmembrane region" description="Helical" evidence="6">
    <location>
        <begin position="212"/>
        <end position="232"/>
    </location>
</feature>
<reference evidence="10 11" key="1">
    <citation type="submission" date="2025-04" db="UniProtKB">
        <authorList>
            <consortium name="RefSeq"/>
        </authorList>
    </citation>
    <scope>IDENTIFICATION</scope>
    <source>
        <tissue evidence="10 11">Entire body</tissue>
    </source>
</reference>
<evidence type="ECO:0000256" key="2">
    <source>
        <dbReference type="ARBA" id="ARBA00022692"/>
    </source>
</evidence>
<dbReference type="STRING" id="224129.A0A1W4X995"/>
<dbReference type="RefSeq" id="XP_025836758.1">
    <property type="nucleotide sequence ID" value="XM_025980973.1"/>
</dbReference>
<dbReference type="PANTHER" id="PTHR21229:SF1">
    <property type="entry name" value="GH17801P"/>
    <property type="match status" value="1"/>
</dbReference>
<dbReference type="OrthoDB" id="19932at2759"/>
<evidence type="ECO:0000256" key="6">
    <source>
        <dbReference type="SAM" id="Phobius"/>
    </source>
</evidence>
<gene>
    <name evidence="10" type="primary">LOC108739799</name>
    <name evidence="11" type="synonym">LOC112906591</name>
</gene>
<accession>A0A1W4X995</accession>
<dbReference type="PANTHER" id="PTHR21229">
    <property type="entry name" value="LUNG SEVEN TRANSMEMBRANE RECEPTOR"/>
    <property type="match status" value="1"/>
</dbReference>
<evidence type="ECO:0000259" key="8">
    <source>
        <dbReference type="Pfam" id="PF06814"/>
    </source>
</evidence>
<feature type="domain" description="GOST seven transmembrane" evidence="8">
    <location>
        <begin position="179"/>
        <end position="424"/>
    </location>
</feature>
<evidence type="ECO:0000256" key="3">
    <source>
        <dbReference type="ARBA" id="ARBA00022729"/>
    </source>
</evidence>
<keyword evidence="5 6" id="KW-0472">Membrane</keyword>
<dbReference type="InterPro" id="IPR009637">
    <property type="entry name" value="GPR107/GPR108-like"/>
</dbReference>
<keyword evidence="4 6" id="KW-1133">Transmembrane helix</keyword>
<dbReference type="Pfam" id="PF06814">
    <property type="entry name" value="GOST_TM"/>
    <property type="match status" value="1"/>
</dbReference>
<feature type="transmembrane region" description="Helical" evidence="6">
    <location>
        <begin position="288"/>
        <end position="306"/>
    </location>
</feature>
<feature type="transmembrane region" description="Helical" evidence="6">
    <location>
        <begin position="400"/>
        <end position="417"/>
    </location>
</feature>
<evidence type="ECO:0000313" key="10">
    <source>
        <dbReference type="RefSeq" id="XP_018329402.1"/>
    </source>
</evidence>
<dbReference type="GO" id="GO:0005794">
    <property type="term" value="C:Golgi apparatus"/>
    <property type="evidence" value="ECO:0007669"/>
    <property type="project" value="TreeGrafter"/>
</dbReference>
<proteinExistence type="predicted"/>
<protein>
    <submittedName>
        <fullName evidence="10 11">Transmembrane protein 87A</fullName>
    </submittedName>
</protein>
<evidence type="ECO:0000313" key="11">
    <source>
        <dbReference type="RefSeq" id="XP_025836758.1"/>
    </source>
</evidence>
<dbReference type="AlphaFoldDB" id="A0A1W4X995"/>
<feature type="transmembrane region" description="Helical" evidence="6">
    <location>
        <begin position="318"/>
        <end position="340"/>
    </location>
</feature>
<feature type="signal peptide" evidence="7">
    <location>
        <begin position="1"/>
        <end position="20"/>
    </location>
</feature>
<feature type="transmembrane region" description="Helical" evidence="6">
    <location>
        <begin position="361"/>
        <end position="380"/>
    </location>
</feature>
<dbReference type="GO" id="GO:0016020">
    <property type="term" value="C:membrane"/>
    <property type="evidence" value="ECO:0007669"/>
    <property type="project" value="UniProtKB-SubCell"/>
</dbReference>
<sequence length="505" mass="58185">MLFYSVALIFLACVVSLINCLPDEGVWDFNLTMQDDRFYLSKSLYQGSQIYIKLNCESVNSRRSNIEISWEVVQSRCWQIPHHVFEEFNNLIANGSINETNSYRSLHRKYICDDHIILDPLPAPAGSSKSHANYIAPRDGVYILILRVSTDPKFNLEFTLGVHIEIKSDYGYLSAADWPLLPFYGIMCVVYVLYGIGWLVISALQWRDLLRVQFWIGGVILLGMLEKALFYAEFHNINNTGLRVQNVMLLAEWVSCAKRTLARMLVVIVSLGFGIVKPRLGTALHRVIAVGALYLCLAATESYLRIMTPKNDHNRDLLVASVPLAVLDSAICWWIFNALVNTTRTLRLRRNEVKLSLYRHFTNTLIFSVVSSIIFMLYSIKTHHFPSCLTIWKDLWLEDAYWHILFSAVLLVIMILWRPTNNNQRYAFVPLLETGDDEEEEHLVNDAYGVKVRMHQQQKPSSPKNTSVEDEIKWLEENVKNEMPLPILDSDEELVNTHFEVSKMQ</sequence>
<dbReference type="KEGG" id="apln:108739799"/>